<evidence type="ECO:0000256" key="1">
    <source>
        <dbReference type="SAM" id="SignalP"/>
    </source>
</evidence>
<gene>
    <name evidence="3" type="ORF">VSDG_09884</name>
</gene>
<sequence length="500" mass="55987">MHLYLALLFFTTALGAVTAPGPGSSTLSPPACPRALPQDPQTVATLVHKYSQVVGNYSDALASSFLAEGFTDVSDSINALAGLPLGTVTFPSKQAFMASQESQPKIPLVVTGTHAVTHDTVVIRYTQTFGAANLPVAGISILEFGHDQHKNAWMIPNVGRELASIRHEALEPCGEHVTSASGFDLLCSYSWKEKTRGGETGRSEPPQIYVPGEAPALVLHELPCVARNTRTIHFRDANVARMPSYPFEPMFQSMSVMNPKASFDHVDLVINRNSLTHLLRFANGTGQKSFRLDLAMVHNTLIVTPVWEKITEARRHRNNLGREFEDLFVRRRPDMHDSSTHHRAIRYDLGSLSCAVLLEIDASLDDFDELKRSRSHKHWRFMSKPRSLSHQKLSEEGLPRTDAETCFHMNSKFTRVDVIYYGTSFRAFEMEHQDGLQRLVSLIKQLKQFAISATDQSCIVMYDRAVRPLALRVFEHEKAPRPPLPEDLRSQFWTEAGAER</sequence>
<feature type="chain" id="PRO_5019572383" description="NTF2-like domain-containing protein" evidence="1">
    <location>
        <begin position="16"/>
        <end position="500"/>
    </location>
</feature>
<dbReference type="PANTHER" id="PTHR35179:SF1">
    <property type="entry name" value="INTEGRAL MEMBRANE PROTEIN"/>
    <property type="match status" value="1"/>
</dbReference>
<feature type="signal peptide" evidence="1">
    <location>
        <begin position="1"/>
        <end position="15"/>
    </location>
</feature>
<accession>A0A423V8W9</accession>
<reference evidence="3 4" key="1">
    <citation type="submission" date="2015-09" db="EMBL/GenBank/DDBJ databases">
        <title>Host preference determinants of Valsa canker pathogens revealed by comparative genomics.</title>
        <authorList>
            <person name="Yin Z."/>
            <person name="Huang L."/>
        </authorList>
    </citation>
    <scope>NUCLEOTIDE SEQUENCE [LARGE SCALE GENOMIC DNA]</scope>
    <source>
        <strain evidence="3 4">YSFL</strain>
    </source>
</reference>
<feature type="domain" description="NTF2-like" evidence="2">
    <location>
        <begin position="40"/>
        <end position="165"/>
    </location>
</feature>
<dbReference type="STRING" id="252740.A0A423V8W9"/>
<evidence type="ECO:0000313" key="3">
    <source>
        <dbReference type="EMBL" id="ROV87272.1"/>
    </source>
</evidence>
<comment type="caution">
    <text evidence="3">The sequence shown here is derived from an EMBL/GenBank/DDBJ whole genome shotgun (WGS) entry which is preliminary data.</text>
</comment>
<protein>
    <recommendedName>
        <fullName evidence="2">NTF2-like domain-containing protein</fullName>
    </recommendedName>
</protein>
<dbReference type="AlphaFoldDB" id="A0A423V8W9"/>
<dbReference type="InterPro" id="IPR058645">
    <property type="entry name" value="NTF2-like_dom_7"/>
</dbReference>
<proteinExistence type="predicted"/>
<dbReference type="OrthoDB" id="420564at2759"/>
<keyword evidence="4" id="KW-1185">Reference proteome</keyword>
<name>A0A423V8W9_CYTCH</name>
<dbReference type="EMBL" id="LJZO01000087">
    <property type="protein sequence ID" value="ROV87272.1"/>
    <property type="molecule type" value="Genomic_DNA"/>
</dbReference>
<dbReference type="PANTHER" id="PTHR35179">
    <property type="entry name" value="PROTEIN CBG02620"/>
    <property type="match status" value="1"/>
</dbReference>
<evidence type="ECO:0000259" key="2">
    <source>
        <dbReference type="Pfam" id="PF26534"/>
    </source>
</evidence>
<keyword evidence="1" id="KW-0732">Signal</keyword>
<dbReference type="Pfam" id="PF26534">
    <property type="entry name" value="NTF2_7"/>
    <property type="match status" value="1"/>
</dbReference>
<dbReference type="Proteomes" id="UP000284375">
    <property type="component" value="Unassembled WGS sequence"/>
</dbReference>
<evidence type="ECO:0000313" key="4">
    <source>
        <dbReference type="Proteomes" id="UP000284375"/>
    </source>
</evidence>
<organism evidence="3 4">
    <name type="scientific">Cytospora chrysosperma</name>
    <name type="common">Cytospora canker fungus</name>
    <name type="synonym">Sphaeria chrysosperma</name>
    <dbReference type="NCBI Taxonomy" id="252740"/>
    <lineage>
        <taxon>Eukaryota</taxon>
        <taxon>Fungi</taxon>
        <taxon>Dikarya</taxon>
        <taxon>Ascomycota</taxon>
        <taxon>Pezizomycotina</taxon>
        <taxon>Sordariomycetes</taxon>
        <taxon>Sordariomycetidae</taxon>
        <taxon>Diaporthales</taxon>
        <taxon>Cytosporaceae</taxon>
        <taxon>Cytospora</taxon>
    </lineage>
</organism>